<evidence type="ECO:0000256" key="1">
    <source>
        <dbReference type="SAM" id="MobiDB-lite"/>
    </source>
</evidence>
<feature type="region of interest" description="Disordered" evidence="1">
    <location>
        <begin position="1"/>
        <end position="53"/>
    </location>
</feature>
<dbReference type="Proteomes" id="UP000712281">
    <property type="component" value="Unassembled WGS sequence"/>
</dbReference>
<dbReference type="AlphaFoldDB" id="A0A8S9I510"/>
<reference evidence="2" key="1">
    <citation type="submission" date="2019-12" db="EMBL/GenBank/DDBJ databases">
        <title>Genome sequencing and annotation of Brassica cretica.</title>
        <authorList>
            <person name="Studholme D.J."/>
            <person name="Sarris P.F."/>
        </authorList>
    </citation>
    <scope>NUCLEOTIDE SEQUENCE</scope>
    <source>
        <strain evidence="3">PFS-001/15</strain>
        <strain evidence="2">PFS-102/07</strain>
        <tissue evidence="2">Leaf</tissue>
    </source>
</reference>
<evidence type="ECO:0000313" key="2">
    <source>
        <dbReference type="EMBL" id="KAF2564652.1"/>
    </source>
</evidence>
<dbReference type="EMBL" id="QGKY02001250">
    <property type="protein sequence ID" value="KAF2564652.1"/>
    <property type="molecule type" value="Genomic_DNA"/>
</dbReference>
<feature type="compositionally biased region" description="Polar residues" evidence="1">
    <location>
        <begin position="44"/>
        <end position="53"/>
    </location>
</feature>
<dbReference type="EMBL" id="QGKW02000717">
    <property type="protein sequence ID" value="KAF2598962.1"/>
    <property type="molecule type" value="Genomic_DNA"/>
</dbReference>
<comment type="caution">
    <text evidence="2">The sequence shown here is derived from an EMBL/GenBank/DDBJ whole genome shotgun (WGS) entry which is preliminary data.</text>
</comment>
<protein>
    <submittedName>
        <fullName evidence="2">Uncharacterized protein</fullName>
    </submittedName>
</protein>
<evidence type="ECO:0000313" key="3">
    <source>
        <dbReference type="EMBL" id="KAF2598962.1"/>
    </source>
</evidence>
<sequence length="53" mass="5362">MKSPQASMRAAEITVAEGNEMQRPGMAGPPNGVGGENPADEASRTGSTEETTG</sequence>
<proteinExistence type="predicted"/>
<name>A0A8S9I510_BRACR</name>
<gene>
    <name evidence="3" type="ORF">F2Q68_00008540</name>
    <name evidence="2" type="ORF">F2Q70_00015596</name>
</gene>
<organism evidence="2">
    <name type="scientific">Brassica cretica</name>
    <name type="common">Mustard</name>
    <dbReference type="NCBI Taxonomy" id="69181"/>
    <lineage>
        <taxon>Eukaryota</taxon>
        <taxon>Viridiplantae</taxon>
        <taxon>Streptophyta</taxon>
        <taxon>Embryophyta</taxon>
        <taxon>Tracheophyta</taxon>
        <taxon>Spermatophyta</taxon>
        <taxon>Magnoliopsida</taxon>
        <taxon>eudicotyledons</taxon>
        <taxon>Gunneridae</taxon>
        <taxon>Pentapetalae</taxon>
        <taxon>rosids</taxon>
        <taxon>malvids</taxon>
        <taxon>Brassicales</taxon>
        <taxon>Brassicaceae</taxon>
        <taxon>Brassiceae</taxon>
        <taxon>Brassica</taxon>
    </lineage>
</organism>
<accession>A0A8S9I510</accession>